<dbReference type="PANTHER" id="PTHR33744">
    <property type="entry name" value="CARBOHYDRATE DIACID REGULATOR"/>
    <property type="match status" value="1"/>
</dbReference>
<dbReference type="InterPro" id="IPR051448">
    <property type="entry name" value="CdaR-like_regulators"/>
</dbReference>
<dbReference type="InterPro" id="IPR025736">
    <property type="entry name" value="PucR_C-HTH_dom"/>
</dbReference>
<reference evidence="3" key="1">
    <citation type="submission" date="2020-08" db="EMBL/GenBank/DDBJ databases">
        <title>Genome public.</title>
        <authorList>
            <person name="Liu C."/>
            <person name="Sun Q."/>
        </authorList>
    </citation>
    <scope>NUCLEOTIDE SEQUENCE</scope>
    <source>
        <strain evidence="3">NSJ-24</strain>
    </source>
</reference>
<dbReference type="Proteomes" id="UP000610862">
    <property type="component" value="Unassembled WGS sequence"/>
</dbReference>
<dbReference type="Pfam" id="PF13556">
    <property type="entry name" value="HTH_30"/>
    <property type="match status" value="1"/>
</dbReference>
<comment type="caution">
    <text evidence="3">The sequence shown here is derived from an EMBL/GenBank/DDBJ whole genome shotgun (WGS) entry which is preliminary data.</text>
</comment>
<sequence>MKIGKNTATELIREISAVIDYDINIMDDTGMIMASTDPMRAGQFHEGAHLVIKKHLHELPVYYDDEYTGCKKGINLPIFSDNGIIGVVGITGDVAEVSQYAKLIKKVTEILINDFDIIQRKNKKEQARMLFINSWLNDEIDSITDITEELQKYHMDPRSAIAVALICNIDKTNNVQDFLDLRFIKDHILTGYTNDMGIVVGNFNSPEKFRDYLVSCFNKEFPAEKYICAIGACSSNCSTASESFRQARRIMMLNKNNSPGIYIYDELLLDVIIDSVDTDSKKRFTGRVFKTCRKNEIPDIVHFIDIYYKNNGSINAIAKEMFIHKNTVQYKINKIINQTGLDPRISKDLTALYLAGRWYRPSAG</sequence>
<proteinExistence type="predicted"/>
<name>A0A926E6J8_9FIRM</name>
<evidence type="ECO:0000259" key="1">
    <source>
        <dbReference type="Pfam" id="PF05651"/>
    </source>
</evidence>
<dbReference type="RefSeq" id="WP_177270018.1">
    <property type="nucleotide sequence ID" value="NZ_JACRTA010000003.1"/>
</dbReference>
<dbReference type="InterPro" id="IPR008599">
    <property type="entry name" value="Diacid_rec"/>
</dbReference>
<organism evidence="3 4">
    <name type="scientific">Lentihominibacter hominis</name>
    <dbReference type="NCBI Taxonomy" id="2763645"/>
    <lineage>
        <taxon>Bacteria</taxon>
        <taxon>Bacillati</taxon>
        <taxon>Bacillota</taxon>
        <taxon>Clostridia</taxon>
        <taxon>Peptostreptococcales</taxon>
        <taxon>Anaerovoracaceae</taxon>
        <taxon>Lentihominibacter</taxon>
    </lineage>
</organism>
<evidence type="ECO:0000259" key="2">
    <source>
        <dbReference type="Pfam" id="PF13556"/>
    </source>
</evidence>
<gene>
    <name evidence="3" type="ORF">H8692_08470</name>
</gene>
<dbReference type="PANTHER" id="PTHR33744:SF16">
    <property type="entry name" value="CARBOHYDRATE DIACID REGULATOR"/>
    <property type="match status" value="1"/>
</dbReference>
<dbReference type="Gene3D" id="1.10.10.2840">
    <property type="entry name" value="PucR C-terminal helix-turn-helix domain"/>
    <property type="match status" value="1"/>
</dbReference>
<accession>A0A926E6J8</accession>
<keyword evidence="4" id="KW-1185">Reference proteome</keyword>
<feature type="domain" description="PucR C-terminal helix-turn-helix" evidence="2">
    <location>
        <begin position="302"/>
        <end position="356"/>
    </location>
</feature>
<dbReference type="InterPro" id="IPR042070">
    <property type="entry name" value="PucR_C-HTH_sf"/>
</dbReference>
<protein>
    <submittedName>
        <fullName evidence="3">Helix-turn-helix domain-containing protein</fullName>
    </submittedName>
</protein>
<evidence type="ECO:0000313" key="4">
    <source>
        <dbReference type="Proteomes" id="UP000610862"/>
    </source>
</evidence>
<dbReference type="Pfam" id="PF05651">
    <property type="entry name" value="Diacid_rec"/>
    <property type="match status" value="1"/>
</dbReference>
<evidence type="ECO:0000313" key="3">
    <source>
        <dbReference type="EMBL" id="MBC8568790.1"/>
    </source>
</evidence>
<dbReference type="EMBL" id="JACRTA010000003">
    <property type="protein sequence ID" value="MBC8568790.1"/>
    <property type="molecule type" value="Genomic_DNA"/>
</dbReference>
<feature type="domain" description="Putative sugar diacid recognition" evidence="1">
    <location>
        <begin position="5"/>
        <end position="135"/>
    </location>
</feature>
<dbReference type="AlphaFoldDB" id="A0A926E6J8"/>